<comment type="similarity">
    <text evidence="1">Belongs to the sulfatase family.</text>
</comment>
<dbReference type="KEGG" id="saci:Sinac_7114"/>
<dbReference type="RefSeq" id="WP_015250240.1">
    <property type="nucleotide sequence ID" value="NC_019892.1"/>
</dbReference>
<feature type="domain" description="Sulfatase N-terminal" evidence="4">
    <location>
        <begin position="31"/>
        <end position="356"/>
    </location>
</feature>
<dbReference type="InterPro" id="IPR000917">
    <property type="entry name" value="Sulfatase_N"/>
</dbReference>
<evidence type="ECO:0000256" key="1">
    <source>
        <dbReference type="ARBA" id="ARBA00008779"/>
    </source>
</evidence>
<dbReference type="Gene3D" id="3.30.1120.10">
    <property type="match status" value="1"/>
</dbReference>
<evidence type="ECO:0000256" key="2">
    <source>
        <dbReference type="ARBA" id="ARBA00022801"/>
    </source>
</evidence>
<dbReference type="EMBL" id="CP003364">
    <property type="protein sequence ID" value="AGA31168.1"/>
    <property type="molecule type" value="Genomic_DNA"/>
</dbReference>
<keyword evidence="3" id="KW-0732">Signal</keyword>
<dbReference type="InterPro" id="IPR050738">
    <property type="entry name" value="Sulfatase"/>
</dbReference>
<name>L0DQG8_SINAD</name>
<dbReference type="Gene3D" id="3.40.720.10">
    <property type="entry name" value="Alkaline Phosphatase, subunit A"/>
    <property type="match status" value="1"/>
</dbReference>
<dbReference type="PANTHER" id="PTHR42693:SF53">
    <property type="entry name" value="ENDO-4-O-SULFATASE"/>
    <property type="match status" value="1"/>
</dbReference>
<dbReference type="Pfam" id="PF00884">
    <property type="entry name" value="Sulfatase"/>
    <property type="match status" value="1"/>
</dbReference>
<dbReference type="HOGENOM" id="CLU_006332_9_3_0"/>
<feature type="chain" id="PRO_5003941052" evidence="3">
    <location>
        <begin position="22"/>
        <end position="475"/>
    </location>
</feature>
<dbReference type="OrthoDB" id="237120at2"/>
<dbReference type="GO" id="GO:0004065">
    <property type="term" value="F:arylsulfatase activity"/>
    <property type="evidence" value="ECO:0007669"/>
    <property type="project" value="TreeGrafter"/>
</dbReference>
<feature type="signal peptide" evidence="3">
    <location>
        <begin position="1"/>
        <end position="21"/>
    </location>
</feature>
<gene>
    <name evidence="5" type="ordered locus">Sinac_7114</name>
</gene>
<dbReference type="PANTHER" id="PTHR42693">
    <property type="entry name" value="ARYLSULFATASE FAMILY MEMBER"/>
    <property type="match status" value="1"/>
</dbReference>
<dbReference type="AlphaFoldDB" id="L0DQG8"/>
<dbReference type="InterPro" id="IPR017850">
    <property type="entry name" value="Alkaline_phosphatase_core_sf"/>
</dbReference>
<evidence type="ECO:0000259" key="4">
    <source>
        <dbReference type="Pfam" id="PF00884"/>
    </source>
</evidence>
<organism evidence="5 6">
    <name type="scientific">Singulisphaera acidiphila (strain ATCC BAA-1392 / DSM 18658 / VKM B-2454 / MOB10)</name>
    <dbReference type="NCBI Taxonomy" id="886293"/>
    <lineage>
        <taxon>Bacteria</taxon>
        <taxon>Pseudomonadati</taxon>
        <taxon>Planctomycetota</taxon>
        <taxon>Planctomycetia</taxon>
        <taxon>Isosphaerales</taxon>
        <taxon>Isosphaeraceae</taxon>
        <taxon>Singulisphaera</taxon>
    </lineage>
</organism>
<sequence>MRRLFNAGLWVAMLLGPTLNAACAEGPADRPNIVFLYTDDQARWALGAYGNKEIHTPNLDRLAQAGALFENAFTATPVCSPSRASMLTSRYPTQFGIADWIDPKSEPDLGLAPSAILWPELLKAQGYATALMGKWHLGTRSEFHPTRQGFDHFFGFLGGGNQPIDPELEVEGTVRRVQGSLPDLLVGEGIRFVEANRDRPFLLSIHFRAPHVPYAPVPEQDSAHYETLDPTIPDVPGLPRQRVKTLTRRYYASVSSVDRNVGRLLDRLEALGLTGKTIVIFTSDHGYMIGHHGLWHKGNGTWLVEGKKEERRPNMFDDSIRVPLIVRWPGVVAPGTKVDRVVSNLDIFPSVVEMTGSGVPDNLRIGGRSFVPLLRDPKNKAIAWDDTLFGQYDMHNGQVANMRLIRTPEWKLIRHFEPGVDDELFHLADDPGETRNLTDNPAHRDRKAELAAQLQQWMISIGDPQAKGEKRVHPG</sequence>
<accession>L0DQG8</accession>
<proteinExistence type="inferred from homology"/>
<keyword evidence="6" id="KW-1185">Reference proteome</keyword>
<evidence type="ECO:0000313" key="6">
    <source>
        <dbReference type="Proteomes" id="UP000010798"/>
    </source>
</evidence>
<protein>
    <submittedName>
        <fullName evidence="5">Arylsulfatase A family protein</fullName>
    </submittedName>
</protein>
<keyword evidence="2" id="KW-0378">Hydrolase</keyword>
<dbReference type="STRING" id="886293.Sinac_7114"/>
<evidence type="ECO:0000256" key="3">
    <source>
        <dbReference type="SAM" id="SignalP"/>
    </source>
</evidence>
<reference evidence="5 6" key="1">
    <citation type="submission" date="2012-02" db="EMBL/GenBank/DDBJ databases">
        <title>Complete sequence of chromosome of Singulisphaera acidiphila DSM 18658.</title>
        <authorList>
            <consortium name="US DOE Joint Genome Institute (JGI-PGF)"/>
            <person name="Lucas S."/>
            <person name="Copeland A."/>
            <person name="Lapidus A."/>
            <person name="Glavina del Rio T."/>
            <person name="Dalin E."/>
            <person name="Tice H."/>
            <person name="Bruce D."/>
            <person name="Goodwin L."/>
            <person name="Pitluck S."/>
            <person name="Peters L."/>
            <person name="Ovchinnikova G."/>
            <person name="Chertkov O."/>
            <person name="Kyrpides N."/>
            <person name="Mavromatis K."/>
            <person name="Ivanova N."/>
            <person name="Brettin T."/>
            <person name="Detter J.C."/>
            <person name="Han C."/>
            <person name="Larimer F."/>
            <person name="Land M."/>
            <person name="Hauser L."/>
            <person name="Markowitz V."/>
            <person name="Cheng J.-F."/>
            <person name="Hugenholtz P."/>
            <person name="Woyke T."/>
            <person name="Wu D."/>
            <person name="Tindall B."/>
            <person name="Pomrenke H."/>
            <person name="Brambilla E."/>
            <person name="Klenk H.-P."/>
            <person name="Eisen J.A."/>
        </authorList>
    </citation>
    <scope>NUCLEOTIDE SEQUENCE [LARGE SCALE GENOMIC DNA]</scope>
    <source>
        <strain evidence="6">ATCC BAA-1392 / DSM 18658 / VKM B-2454 / MOB10</strain>
    </source>
</reference>
<dbReference type="eggNOG" id="COG3119">
    <property type="taxonomic scope" value="Bacteria"/>
</dbReference>
<dbReference type="SUPFAM" id="SSF53649">
    <property type="entry name" value="Alkaline phosphatase-like"/>
    <property type="match status" value="1"/>
</dbReference>
<evidence type="ECO:0000313" key="5">
    <source>
        <dbReference type="EMBL" id="AGA31168.1"/>
    </source>
</evidence>
<dbReference type="Proteomes" id="UP000010798">
    <property type="component" value="Chromosome"/>
</dbReference>